<protein>
    <submittedName>
        <fullName evidence="1">Uncharacterized protein</fullName>
    </submittedName>
</protein>
<evidence type="ECO:0000313" key="1">
    <source>
        <dbReference type="EMBL" id="CAK9029964.1"/>
    </source>
</evidence>
<dbReference type="Proteomes" id="UP001642484">
    <property type="component" value="Unassembled WGS sequence"/>
</dbReference>
<reference evidence="1 2" key="1">
    <citation type="submission" date="2024-02" db="EMBL/GenBank/DDBJ databases">
        <authorList>
            <person name="Chen Y."/>
            <person name="Shah S."/>
            <person name="Dougan E. K."/>
            <person name="Thang M."/>
            <person name="Chan C."/>
        </authorList>
    </citation>
    <scope>NUCLEOTIDE SEQUENCE [LARGE SCALE GENOMIC DNA]</scope>
</reference>
<sequence>MVLPRSPKLRSKAPPRVIHWVRETKEKDETYPAVRQAQRLLPRLLGANESNFAQAGLQSFSSPTFSATAMDKPDSAVPVPLKSKMYAHALGEFRRLPNLQKFKLCNALMARTARPEP</sequence>
<comment type="caution">
    <text evidence="1">The sequence shown here is derived from an EMBL/GenBank/DDBJ whole genome shotgun (WGS) entry which is preliminary data.</text>
</comment>
<keyword evidence="2" id="KW-1185">Reference proteome</keyword>
<proteinExistence type="predicted"/>
<accession>A0ABP0KVH6</accession>
<dbReference type="EMBL" id="CAXAMN010009857">
    <property type="protein sequence ID" value="CAK9029964.1"/>
    <property type="molecule type" value="Genomic_DNA"/>
</dbReference>
<gene>
    <name evidence="1" type="ORF">CCMP2556_LOCUS17689</name>
</gene>
<evidence type="ECO:0000313" key="2">
    <source>
        <dbReference type="Proteomes" id="UP001642484"/>
    </source>
</evidence>
<name>A0ABP0KVH6_9DINO</name>
<organism evidence="1 2">
    <name type="scientific">Durusdinium trenchii</name>
    <dbReference type="NCBI Taxonomy" id="1381693"/>
    <lineage>
        <taxon>Eukaryota</taxon>
        <taxon>Sar</taxon>
        <taxon>Alveolata</taxon>
        <taxon>Dinophyceae</taxon>
        <taxon>Suessiales</taxon>
        <taxon>Symbiodiniaceae</taxon>
        <taxon>Durusdinium</taxon>
    </lineage>
</organism>